<dbReference type="EMBL" id="EQ975641">
    <property type="protein sequence ID" value="EEF27217.1"/>
    <property type="molecule type" value="Genomic_DNA"/>
</dbReference>
<name>B9TA97_RICCO</name>
<protein>
    <submittedName>
        <fullName evidence="1">Uncharacterized protein</fullName>
    </submittedName>
</protein>
<accession>B9TA97</accession>
<organism evidence="1 2">
    <name type="scientific">Ricinus communis</name>
    <name type="common">Castor bean</name>
    <dbReference type="NCBI Taxonomy" id="3988"/>
    <lineage>
        <taxon>Eukaryota</taxon>
        <taxon>Viridiplantae</taxon>
        <taxon>Streptophyta</taxon>
        <taxon>Embryophyta</taxon>
        <taxon>Tracheophyta</taxon>
        <taxon>Spermatophyta</taxon>
        <taxon>Magnoliopsida</taxon>
        <taxon>eudicotyledons</taxon>
        <taxon>Gunneridae</taxon>
        <taxon>Pentapetalae</taxon>
        <taxon>rosids</taxon>
        <taxon>fabids</taxon>
        <taxon>Malpighiales</taxon>
        <taxon>Euphorbiaceae</taxon>
        <taxon>Acalyphoideae</taxon>
        <taxon>Acalypheae</taxon>
        <taxon>Ricinus</taxon>
    </lineage>
</organism>
<gene>
    <name evidence="1" type="ORF">RCOM_0209260</name>
</gene>
<evidence type="ECO:0000313" key="2">
    <source>
        <dbReference type="Proteomes" id="UP000008311"/>
    </source>
</evidence>
<proteinExistence type="predicted"/>
<dbReference type="AlphaFoldDB" id="B9TA97"/>
<feature type="non-terminal residue" evidence="1">
    <location>
        <position position="1"/>
    </location>
</feature>
<evidence type="ECO:0000313" key="1">
    <source>
        <dbReference type="EMBL" id="EEF27217.1"/>
    </source>
</evidence>
<dbReference type="InParanoid" id="B9TA97"/>
<feature type="non-terminal residue" evidence="1">
    <location>
        <position position="74"/>
    </location>
</feature>
<sequence>IWEGDPLSPYIFVLCVERLGHGIRCTMNNKLYKPMRLRHQGPLLTYFLLMDVLGEFCICLAQKVSNQKTGVFFS</sequence>
<keyword evidence="2" id="KW-1185">Reference proteome</keyword>
<dbReference type="Proteomes" id="UP000008311">
    <property type="component" value="Unassembled WGS sequence"/>
</dbReference>
<reference evidence="2" key="1">
    <citation type="journal article" date="2010" name="Nat. Biotechnol.">
        <title>Draft genome sequence of the oilseed species Ricinus communis.</title>
        <authorList>
            <person name="Chan A.P."/>
            <person name="Crabtree J."/>
            <person name="Zhao Q."/>
            <person name="Lorenzi H."/>
            <person name="Orvis J."/>
            <person name="Puiu D."/>
            <person name="Melake-Berhan A."/>
            <person name="Jones K.M."/>
            <person name="Redman J."/>
            <person name="Chen G."/>
            <person name="Cahoon E.B."/>
            <person name="Gedil M."/>
            <person name="Stanke M."/>
            <person name="Haas B.J."/>
            <person name="Wortman J.R."/>
            <person name="Fraser-Liggett C.M."/>
            <person name="Ravel J."/>
            <person name="Rabinowicz P.D."/>
        </authorList>
    </citation>
    <scope>NUCLEOTIDE SEQUENCE [LARGE SCALE GENOMIC DNA]</scope>
    <source>
        <strain evidence="2">cv. Hale</strain>
    </source>
</reference>
<dbReference type="eggNOG" id="KOG1075">
    <property type="taxonomic scope" value="Eukaryota"/>
</dbReference>